<dbReference type="EMBL" id="CAHIKZ030000001">
    <property type="protein sequence ID" value="CAE1137535.1"/>
    <property type="molecule type" value="Genomic_DNA"/>
</dbReference>
<dbReference type="Proteomes" id="UP000597762">
    <property type="component" value="Unassembled WGS sequence"/>
</dbReference>
<gene>
    <name evidence="2" type="ORF">SPHA_115</name>
</gene>
<feature type="region of interest" description="Disordered" evidence="1">
    <location>
        <begin position="101"/>
        <end position="126"/>
    </location>
</feature>
<proteinExistence type="predicted"/>
<comment type="caution">
    <text evidence="2">The sequence shown here is derived from an EMBL/GenBank/DDBJ whole genome shotgun (WGS) entry which is preliminary data.</text>
</comment>
<evidence type="ECO:0000256" key="1">
    <source>
        <dbReference type="SAM" id="MobiDB-lite"/>
    </source>
</evidence>
<evidence type="ECO:0000313" key="3">
    <source>
        <dbReference type="Proteomes" id="UP000597762"/>
    </source>
</evidence>
<protein>
    <submittedName>
        <fullName evidence="2">Uncharacterized protein</fullName>
    </submittedName>
</protein>
<name>A0A812AJR4_ACAPH</name>
<reference evidence="2" key="1">
    <citation type="submission" date="2021-01" db="EMBL/GenBank/DDBJ databases">
        <authorList>
            <person name="Li R."/>
            <person name="Bekaert M."/>
        </authorList>
    </citation>
    <scope>NUCLEOTIDE SEQUENCE</scope>
    <source>
        <strain evidence="2">Farmed</strain>
    </source>
</reference>
<sequence length="574" mass="64063">MSFHPSIPPPLPLSLSLSRSFVERDGMKQKLKNYCRMMPYLNISYGAAYRAGAVLTIRLSRCLTSIYGAAYRAGAVLTSRRRLWSSEQCLLIRPRRRLSSRRAYHKATAPPIEQEQATAPPHNRVTAPPYRAGAVLTHKVTAPPIEQERCLPLRRRLSSRSDRCLRRRLIEQERCLLIRPRRRLSSRSGAVIEQERHGAAYRAEGGGAAYRAGAVLTHKVTAPPIEQERCLLIRPRRAYRAGAVLTIGYGAASSSRSGAYYKVTAPPIEQEWCLLIRLRRCLSSRSGAYHKVMAPPYRAEAVLTHKVTAPPYRAGEQATHKATAPPIEQERCLPFIMPRRRLSSRSSAYHKVTAPPIEQERVLTHKAHGAAYRAGAVLIIRPRAAYRAGAVTAPLAGAPPIEQELCALRSRRRLSSRRAVLTHKATAPPIEQEHRSGATQASRCLSSRSSAYHKGYGAAYIERGGAYSTGCGAAYRAGAVFTHRSRRRLSSRSSAYFIRSRRRLSRQERCLPSKATAPPIEQERCYYKQYGAAYRAGAGVDFIYSHGAAYRAGAVLTIRRRWRRLSSRTGAYSV</sequence>
<organism evidence="2 3">
    <name type="scientific">Acanthosepion pharaonis</name>
    <name type="common">Pharaoh cuttlefish</name>
    <name type="synonym">Sepia pharaonis</name>
    <dbReference type="NCBI Taxonomy" id="158019"/>
    <lineage>
        <taxon>Eukaryota</taxon>
        <taxon>Metazoa</taxon>
        <taxon>Spiralia</taxon>
        <taxon>Lophotrochozoa</taxon>
        <taxon>Mollusca</taxon>
        <taxon>Cephalopoda</taxon>
        <taxon>Coleoidea</taxon>
        <taxon>Decapodiformes</taxon>
        <taxon>Sepiida</taxon>
        <taxon>Sepiina</taxon>
        <taxon>Sepiidae</taxon>
        <taxon>Acanthosepion</taxon>
    </lineage>
</organism>
<accession>A0A812AJR4</accession>
<dbReference type="AlphaFoldDB" id="A0A812AJR4"/>
<keyword evidence="3" id="KW-1185">Reference proteome</keyword>
<evidence type="ECO:0000313" key="2">
    <source>
        <dbReference type="EMBL" id="CAE1137535.1"/>
    </source>
</evidence>